<sequence length="369" mass="42210">MEKKSYILLFFSFFLLISNAQEKSINHIFSKTLEVVNEKNKKESFKGQILKGKRNGMGVLLQRNGALYIGDFYRDMISGYGMFIASEDSYVDNCDSCTVYIGNWKNGVKSGFGICYANNGDIIYQGQFEKDKPISQYPSNNIDLQKYFSYFDFGNGEYFLGEMEKETANGYGIMVYDNGDLCIGNFKEGKRNGIGLYLLYNGEWETINFEGDNYNIVSSSINYRNIDANRKANIKSSLSEAFGYFAQAANQTVQIASEVQSIKKGEKPFSNTSSNVNISENTNLSDDNISKEKKSSTVPYSISANQNKNTDSRTYANYDGMLSKMRYGNMEYDDAKRKEYQSKMRALREKWEKRGERFQHSENEDWLGK</sequence>
<dbReference type="Proteomes" id="UP000260862">
    <property type="component" value="Unassembled WGS sequence"/>
</dbReference>
<dbReference type="RefSeq" id="WP_117673600.1">
    <property type="nucleotide sequence ID" value="NZ_CABOGR010000024.1"/>
</dbReference>
<name>A0A3E4MVD6_9BACT</name>
<reference evidence="3 4" key="1">
    <citation type="submission" date="2018-08" db="EMBL/GenBank/DDBJ databases">
        <title>A genome reference for cultivated species of the human gut microbiota.</title>
        <authorList>
            <person name="Zou Y."/>
            <person name="Xue W."/>
            <person name="Luo G."/>
        </authorList>
    </citation>
    <scope>NUCLEOTIDE SEQUENCE [LARGE SCALE GENOMIC DNA]</scope>
    <source>
        <strain evidence="3 4">TF10-3AC</strain>
    </source>
</reference>
<accession>A0A3E4MVD6</accession>
<evidence type="ECO:0000256" key="1">
    <source>
        <dbReference type="ARBA" id="ARBA00022737"/>
    </source>
</evidence>
<dbReference type="InterPro" id="IPR003409">
    <property type="entry name" value="MORN"/>
</dbReference>
<feature type="region of interest" description="Disordered" evidence="2">
    <location>
        <begin position="266"/>
        <end position="311"/>
    </location>
</feature>
<dbReference type="Gene3D" id="2.20.110.10">
    <property type="entry name" value="Histone H3 K4-specific methyltransferase SET7/9 N-terminal domain"/>
    <property type="match status" value="2"/>
</dbReference>
<dbReference type="AlphaFoldDB" id="A0A3E4MVD6"/>
<feature type="compositionally biased region" description="Polar residues" evidence="2">
    <location>
        <begin position="269"/>
        <end position="287"/>
    </location>
</feature>
<evidence type="ECO:0000313" key="4">
    <source>
        <dbReference type="Proteomes" id="UP000260862"/>
    </source>
</evidence>
<dbReference type="Pfam" id="PF02493">
    <property type="entry name" value="MORN"/>
    <property type="match status" value="5"/>
</dbReference>
<evidence type="ECO:0000256" key="2">
    <source>
        <dbReference type="SAM" id="MobiDB-lite"/>
    </source>
</evidence>
<evidence type="ECO:0008006" key="5">
    <source>
        <dbReference type="Google" id="ProtNLM"/>
    </source>
</evidence>
<dbReference type="EMBL" id="QSQT01000024">
    <property type="protein sequence ID" value="RGK53316.1"/>
    <property type="molecule type" value="Genomic_DNA"/>
</dbReference>
<comment type="caution">
    <text evidence="3">The sequence shown here is derived from an EMBL/GenBank/DDBJ whole genome shotgun (WGS) entry which is preliminary data.</text>
</comment>
<protein>
    <recommendedName>
        <fullName evidence="5">MORN repeat protein</fullName>
    </recommendedName>
</protein>
<keyword evidence="1" id="KW-0677">Repeat</keyword>
<dbReference type="SMART" id="SM00698">
    <property type="entry name" value="MORN"/>
    <property type="match status" value="4"/>
</dbReference>
<dbReference type="PANTHER" id="PTHR23084">
    <property type="entry name" value="PHOSPHATIDYLINOSITOL-4-PHOSPHATE 5-KINASE RELATED"/>
    <property type="match status" value="1"/>
</dbReference>
<dbReference type="PANTHER" id="PTHR23084:SF263">
    <property type="entry name" value="MORN REPEAT-CONTAINING PROTEIN 1"/>
    <property type="match status" value="1"/>
</dbReference>
<proteinExistence type="predicted"/>
<evidence type="ECO:0000313" key="3">
    <source>
        <dbReference type="EMBL" id="RGK53316.1"/>
    </source>
</evidence>
<keyword evidence="4" id="KW-1185">Reference proteome</keyword>
<feature type="compositionally biased region" description="Polar residues" evidence="2">
    <location>
        <begin position="296"/>
        <end position="311"/>
    </location>
</feature>
<gene>
    <name evidence="3" type="ORF">DXD04_12485</name>
</gene>
<organism evidence="3 4">
    <name type="scientific">Phocaeicola plebeius</name>
    <dbReference type="NCBI Taxonomy" id="310297"/>
    <lineage>
        <taxon>Bacteria</taxon>
        <taxon>Pseudomonadati</taxon>
        <taxon>Bacteroidota</taxon>
        <taxon>Bacteroidia</taxon>
        <taxon>Bacteroidales</taxon>
        <taxon>Bacteroidaceae</taxon>
        <taxon>Phocaeicola</taxon>
    </lineage>
</organism>
<dbReference type="SUPFAM" id="SSF82185">
    <property type="entry name" value="Histone H3 K4-specific methyltransferase SET7/9 N-terminal domain"/>
    <property type="match status" value="2"/>
</dbReference>